<feature type="region of interest" description="Disordered" evidence="1">
    <location>
        <begin position="472"/>
        <end position="501"/>
    </location>
</feature>
<feature type="region of interest" description="Disordered" evidence="1">
    <location>
        <begin position="1089"/>
        <end position="1120"/>
    </location>
</feature>
<evidence type="ECO:0000256" key="1">
    <source>
        <dbReference type="SAM" id="MobiDB-lite"/>
    </source>
</evidence>
<feature type="region of interest" description="Disordered" evidence="1">
    <location>
        <begin position="550"/>
        <end position="597"/>
    </location>
</feature>
<feature type="compositionally biased region" description="Polar residues" evidence="1">
    <location>
        <begin position="887"/>
        <end position="896"/>
    </location>
</feature>
<feature type="compositionally biased region" description="Pro residues" evidence="1">
    <location>
        <begin position="140"/>
        <end position="156"/>
    </location>
</feature>
<sequence length="1426" mass="153220">MATSVPAARNTGPDPTLAGQQTTPATLSTLPRPPTLSYPALHLGSFDGLSPQPYASSPISPTGSRSQSTHHTIVTTASSASPTRRYIEDGIEPGPGTSAQIDASQSINGRGARMSVRPSSSSSASSRSSGKLVRGVASSIPPPLPPPTMALPPLPALSPISPAGPLSPSFVKTANGEHSSPASSSSLPYHRSTSVSRDLPTIPIRARPLGHSLTIHIPGPLSASEVDRDGNPIPDPILKHSPGIARRRTVIESSGPSHEPSPVRVSEVIGTYTPPHEISPKITEKRSPVECGSIMMPQPQPIPVKEYQAKLESPRRLEKKASTNDLKHPSPTSPTTRRSLPRPPKLDNVNNSNFAGTDPAQTIQNKPSTLDSFSKPALTHAHQQSAPAPVPLSQPQRSGLAPPTAPVPSSSWPPLNVTRSPQTAATPGQNSSTLKPVSFYQKHQATNSASSLPVIAGLADTGPYPSAIASTSSRAGPLNQNGVGMGRPSGQTAAGRGPSKPQEEICLECMMRDRDLADVDVQGEGVWSRSSDVDFRDLQWREEALLKSLNTGNGNSSMISKLNRSFDDDDDASSEDSDSTSFSPASTGNSFEDAQIRRKLEERRRRRSILKATRREADWKITKEVGWRGFRWEEGESGEGLPRNFRGTKGGKLTEDGIKAVMMKFPSASAFRYQTLQTYLRHQWLLVLDMRTEAQRLGYFPFPEENNFSSSTISSHEGQTGIRGTQSNALAWDTKHARDLSEHMRGAFTPTRTTPALSVVRPSPSSPANLTALASGPKPTPLQRPLTHYIPEREPALGAPRTPLYASPVTRRDANGSSPGFREQRSVRSEMYDDANEELWSPTDGTGLRPFSFAVRAGATAARDGSEGGHGGRRSLWGRWGGSVTSLFGGSQNGSGSMMDMHLGLDNDRRNRSSSYNVTSHPRAVSLASPTRPSFFSRTDSRGSSTNHDQEQQQHQQPRISRAVSHSRLSQVHGDEEDKQAKKKGIKGFFRKMKVRGDKSKKGSKVDQSARLEAERNSTDPGTPLAPPPSISYLVGGGRSDRARHTRDRSGSSSSMLTDGQDNGQNRYSASYPYGVRSVSAPINANGNGYTSSSDVSQSASPASSKFATSGRRRESFTSGKRVSVTLNDLGEEKDRQDTVMEMLTGRGGYMSQEPASIYDDPGTGLRNTSGQTGTRYALHNSRPHNKTTSSLSASSGTMAIETPPPVTFNSSSFFNQQMGQTPNANAINGAQGQPIVKSPSVPLSPNRFKNLPPIPPPGEEPRLIGSPDSFAATFPDQEFNLNGTVHDSKYLSSHKAAMPVASSVELTSQSPSSRTTGRYLPDQRAGQTYQMGNGVGYGGYPQPQSRSRQQSSHPLNVQSILTPGRASLDQRSPRTRMDGRAVQTMYVQPSMDRRYVAADLEPVIAEKKKGGFKGIFGASKAGRMA</sequence>
<feature type="region of interest" description="Disordered" evidence="1">
    <location>
        <begin position="274"/>
        <end position="434"/>
    </location>
</feature>
<feature type="region of interest" description="Disordered" evidence="1">
    <location>
        <begin position="1"/>
        <end position="156"/>
    </location>
</feature>
<feature type="compositionally biased region" description="Polar residues" evidence="1">
    <location>
        <begin position="1187"/>
        <end position="1198"/>
    </location>
</feature>
<comment type="caution">
    <text evidence="2">The sequence shown here is derived from an EMBL/GenBank/DDBJ whole genome shotgun (WGS) entry which is preliminary data.</text>
</comment>
<feature type="compositionally biased region" description="Polar residues" evidence="1">
    <location>
        <begin position="407"/>
        <end position="434"/>
    </location>
</feature>
<feature type="compositionally biased region" description="Polar residues" evidence="1">
    <location>
        <begin position="97"/>
        <end position="108"/>
    </location>
</feature>
<feature type="region of interest" description="Disordered" evidence="1">
    <location>
        <begin position="168"/>
        <end position="194"/>
    </location>
</feature>
<feature type="compositionally biased region" description="Basic residues" evidence="1">
    <location>
        <begin position="981"/>
        <end position="994"/>
    </location>
</feature>
<feature type="region of interest" description="Disordered" evidence="1">
    <location>
        <begin position="1303"/>
        <end position="1377"/>
    </location>
</feature>
<feature type="compositionally biased region" description="Polar residues" evidence="1">
    <location>
        <begin position="348"/>
        <end position="372"/>
    </location>
</feature>
<reference evidence="2 3" key="1">
    <citation type="journal article" date="2024" name="bioRxiv">
        <title>Comparative genomics of Cryptococcus and Kwoniella reveals pathogenesis evolution and contrasting karyotype dynamics via intercentromeric recombination or chromosome fusion.</title>
        <authorList>
            <person name="Coelho M.A."/>
            <person name="David-Palma M."/>
            <person name="Shea T."/>
            <person name="Bowers K."/>
            <person name="McGinley-Smith S."/>
            <person name="Mohammad A.W."/>
            <person name="Gnirke A."/>
            <person name="Yurkov A.M."/>
            <person name="Nowrousian M."/>
            <person name="Sun S."/>
            <person name="Cuomo C.A."/>
            <person name="Heitman J."/>
        </authorList>
    </citation>
    <scope>NUCLEOTIDE SEQUENCE [LARGE SCALE GENOMIC DNA]</scope>
    <source>
        <strain evidence="2 3">CBS 13917</strain>
    </source>
</reference>
<feature type="region of interest" description="Disordered" evidence="1">
    <location>
        <begin position="1179"/>
        <end position="1201"/>
    </location>
</feature>
<dbReference type="KEGG" id="kne:92180579"/>
<dbReference type="Proteomes" id="UP001388673">
    <property type="component" value="Unassembled WGS sequence"/>
</dbReference>
<feature type="compositionally biased region" description="Basic and acidic residues" evidence="1">
    <location>
        <begin position="307"/>
        <end position="328"/>
    </location>
</feature>
<feature type="compositionally biased region" description="Low complexity" evidence="1">
    <location>
        <begin position="1092"/>
        <end position="1105"/>
    </location>
</feature>
<proteinExistence type="predicted"/>
<feature type="compositionally biased region" description="Polar residues" evidence="1">
    <location>
        <begin position="18"/>
        <end position="29"/>
    </location>
</feature>
<feature type="compositionally biased region" description="Polar residues" evidence="1">
    <location>
        <begin position="1051"/>
        <end position="1069"/>
    </location>
</feature>
<feature type="compositionally biased region" description="Basic and acidic residues" evidence="1">
    <location>
        <begin position="278"/>
        <end position="288"/>
    </location>
</feature>
<dbReference type="GeneID" id="92180579"/>
<keyword evidence="3" id="KW-1185">Reference proteome</keyword>
<feature type="region of interest" description="Disordered" evidence="1">
    <location>
        <begin position="755"/>
        <end position="781"/>
    </location>
</feature>
<evidence type="ECO:0000313" key="2">
    <source>
        <dbReference type="EMBL" id="KAK8854582.1"/>
    </source>
</evidence>
<name>A0AAW0YM57_9TREE</name>
<gene>
    <name evidence="2" type="ORF">IAR55_003321</name>
</gene>
<feature type="compositionally biased region" description="Polar residues" evidence="1">
    <location>
        <begin position="550"/>
        <end position="563"/>
    </location>
</feature>
<dbReference type="EMBL" id="JBCAWK010000006">
    <property type="protein sequence ID" value="KAK8854582.1"/>
    <property type="molecule type" value="Genomic_DNA"/>
</dbReference>
<organism evidence="2 3">
    <name type="scientific">Kwoniella newhampshirensis</name>
    <dbReference type="NCBI Taxonomy" id="1651941"/>
    <lineage>
        <taxon>Eukaryota</taxon>
        <taxon>Fungi</taxon>
        <taxon>Dikarya</taxon>
        <taxon>Basidiomycota</taxon>
        <taxon>Agaricomycotina</taxon>
        <taxon>Tremellomycetes</taxon>
        <taxon>Tremellales</taxon>
        <taxon>Cryptococcaceae</taxon>
        <taxon>Kwoniella</taxon>
    </lineage>
</organism>
<protein>
    <submittedName>
        <fullName evidence="2">Uncharacterized protein</fullName>
    </submittedName>
</protein>
<evidence type="ECO:0000313" key="3">
    <source>
        <dbReference type="Proteomes" id="UP001388673"/>
    </source>
</evidence>
<feature type="compositionally biased region" description="Low complexity" evidence="1">
    <location>
        <begin position="329"/>
        <end position="338"/>
    </location>
</feature>
<accession>A0AAW0YM57</accession>
<dbReference type="RefSeq" id="XP_066802820.1">
    <property type="nucleotide sequence ID" value="XM_066946428.1"/>
</dbReference>
<feature type="compositionally biased region" description="Low complexity" evidence="1">
    <location>
        <begin position="1342"/>
        <end position="1353"/>
    </location>
</feature>
<feature type="compositionally biased region" description="Basic and acidic residues" evidence="1">
    <location>
        <begin position="995"/>
        <end position="1018"/>
    </location>
</feature>
<feature type="region of interest" description="Disordered" evidence="1">
    <location>
        <begin position="887"/>
        <end position="1071"/>
    </location>
</feature>
<feature type="region of interest" description="Disordered" evidence="1">
    <location>
        <begin position="796"/>
        <end position="827"/>
    </location>
</feature>
<feature type="compositionally biased region" description="Polar residues" evidence="1">
    <location>
        <begin position="1305"/>
        <end position="1317"/>
    </location>
</feature>
<feature type="compositionally biased region" description="Polar residues" evidence="1">
    <location>
        <begin position="472"/>
        <end position="482"/>
    </location>
</feature>
<feature type="compositionally biased region" description="Low complexity" evidence="1">
    <location>
        <begin position="113"/>
        <end position="129"/>
    </location>
</feature>
<feature type="compositionally biased region" description="Acidic residues" evidence="1">
    <location>
        <begin position="567"/>
        <end position="578"/>
    </location>
</feature>
<feature type="compositionally biased region" description="Polar residues" evidence="1">
    <location>
        <begin position="53"/>
        <end position="82"/>
    </location>
</feature>
<feature type="compositionally biased region" description="Polar residues" evidence="1">
    <location>
        <begin position="928"/>
        <end position="947"/>
    </location>
</feature>